<keyword evidence="2" id="KW-1185">Reference proteome</keyword>
<proteinExistence type="predicted"/>
<dbReference type="AlphaFoldDB" id="A0A1J1HQN0"/>
<evidence type="ECO:0000313" key="1">
    <source>
        <dbReference type="EMBL" id="CRK89842.1"/>
    </source>
</evidence>
<gene>
    <name evidence="1" type="ORF">CLUMA_CG003554</name>
</gene>
<dbReference type="Proteomes" id="UP000183832">
    <property type="component" value="Unassembled WGS sequence"/>
</dbReference>
<dbReference type="EMBL" id="CVRI01000014">
    <property type="protein sequence ID" value="CRK89842.1"/>
    <property type="molecule type" value="Genomic_DNA"/>
</dbReference>
<organism evidence="1 2">
    <name type="scientific">Clunio marinus</name>
    <dbReference type="NCBI Taxonomy" id="568069"/>
    <lineage>
        <taxon>Eukaryota</taxon>
        <taxon>Metazoa</taxon>
        <taxon>Ecdysozoa</taxon>
        <taxon>Arthropoda</taxon>
        <taxon>Hexapoda</taxon>
        <taxon>Insecta</taxon>
        <taxon>Pterygota</taxon>
        <taxon>Neoptera</taxon>
        <taxon>Endopterygota</taxon>
        <taxon>Diptera</taxon>
        <taxon>Nematocera</taxon>
        <taxon>Chironomoidea</taxon>
        <taxon>Chironomidae</taxon>
        <taxon>Clunio</taxon>
    </lineage>
</organism>
<evidence type="ECO:0000313" key="2">
    <source>
        <dbReference type="Proteomes" id="UP000183832"/>
    </source>
</evidence>
<sequence>MTQKKSCHYFESFSRSKSSKRADPQVIYLVELRHEMRPVNIIERHHHMPRYKFSADVQCDEKFVCSLYIIAVLFVVMKDVEEKFRIEEIYFYESFNVLSAPRGKMEKEKVMRKFRLCADDTQDEEFY</sequence>
<reference evidence="1 2" key="1">
    <citation type="submission" date="2015-04" db="EMBL/GenBank/DDBJ databases">
        <authorList>
            <person name="Syromyatnikov M.Y."/>
            <person name="Popov V.N."/>
        </authorList>
    </citation>
    <scope>NUCLEOTIDE SEQUENCE [LARGE SCALE GENOMIC DNA]</scope>
</reference>
<protein>
    <submittedName>
        <fullName evidence="1">CLUMA_CG003554, isoform A</fullName>
    </submittedName>
</protein>
<accession>A0A1J1HQN0</accession>
<name>A0A1J1HQN0_9DIPT</name>